<dbReference type="EMBL" id="BMQC01000006">
    <property type="protein sequence ID" value="GGK28730.1"/>
    <property type="molecule type" value="Genomic_DNA"/>
</dbReference>
<evidence type="ECO:0000313" key="1">
    <source>
        <dbReference type="EMBL" id="GGK28730.1"/>
    </source>
</evidence>
<organism evidence="1 2">
    <name type="scientific">Pilimelia terevasa</name>
    <dbReference type="NCBI Taxonomy" id="53372"/>
    <lineage>
        <taxon>Bacteria</taxon>
        <taxon>Bacillati</taxon>
        <taxon>Actinomycetota</taxon>
        <taxon>Actinomycetes</taxon>
        <taxon>Micromonosporales</taxon>
        <taxon>Micromonosporaceae</taxon>
        <taxon>Pilimelia</taxon>
    </lineage>
</organism>
<keyword evidence="2" id="KW-1185">Reference proteome</keyword>
<dbReference type="RefSeq" id="WP_189114136.1">
    <property type="nucleotide sequence ID" value="NZ_BMQC01000006.1"/>
</dbReference>
<reference evidence="1" key="1">
    <citation type="journal article" date="2014" name="Int. J. Syst. Evol. Microbiol.">
        <title>Complete genome sequence of Corynebacterium casei LMG S-19264T (=DSM 44701T), isolated from a smear-ripened cheese.</title>
        <authorList>
            <consortium name="US DOE Joint Genome Institute (JGI-PGF)"/>
            <person name="Walter F."/>
            <person name="Albersmeier A."/>
            <person name="Kalinowski J."/>
            <person name="Ruckert C."/>
        </authorList>
    </citation>
    <scope>NUCLEOTIDE SEQUENCE</scope>
    <source>
        <strain evidence="1">JCM 3091</strain>
    </source>
</reference>
<gene>
    <name evidence="1" type="ORF">GCM10010124_21790</name>
</gene>
<protein>
    <submittedName>
        <fullName evidence="1">Uncharacterized protein</fullName>
    </submittedName>
</protein>
<evidence type="ECO:0000313" key="2">
    <source>
        <dbReference type="Proteomes" id="UP000662200"/>
    </source>
</evidence>
<dbReference type="Proteomes" id="UP000662200">
    <property type="component" value="Unassembled WGS sequence"/>
</dbReference>
<comment type="caution">
    <text evidence="1">The sequence shown here is derived from an EMBL/GenBank/DDBJ whole genome shotgun (WGS) entry which is preliminary data.</text>
</comment>
<accession>A0A8J3BP77</accession>
<proteinExistence type="predicted"/>
<dbReference type="AlphaFoldDB" id="A0A8J3BP77"/>
<name>A0A8J3BP77_9ACTN</name>
<sequence>MIFFRRRLPADRRPALARDERVVAWAAAADAATVVVTNLGLYLPGAAERLDWHRILKATWDERALTVTAAREGAARDGYAVVADDVPRRYALADPGDVPHQVRTRVTGSVGYTVHGAVPGGGARVAGRRVAGADGLVWTVRYDPGTPADDPQVVAATDALVAAARASATPTDL</sequence>
<reference evidence="1" key="2">
    <citation type="submission" date="2020-09" db="EMBL/GenBank/DDBJ databases">
        <authorList>
            <person name="Sun Q."/>
            <person name="Ohkuma M."/>
        </authorList>
    </citation>
    <scope>NUCLEOTIDE SEQUENCE</scope>
    <source>
        <strain evidence="1">JCM 3091</strain>
    </source>
</reference>